<dbReference type="InterPro" id="IPR011701">
    <property type="entry name" value="MFS"/>
</dbReference>
<sequence>MTGPWWTLAGVSTASFLACIDLTIVNTAAPGIARELDATVPQTQLIVNIFVVALAVSVLPAGRLCDYFGQRRALNFGIVLAGLSALGAGCAPGVEFLVVCRFVLGVACAILCITASAIVNATFPEHQRGRAMGVLFGVNSASQALGPILGGFLVGTAGWRWVFLATVPLAAVALAICAVSVGREHDARQHDRLDWTGIGLFVLGLSGIVLGVSVGGTLDWSRWWVLGLVTLGVLALAAFLFADRRSRSPLVPVRLFANHDFRRAITVEFASGMFIMTALFLLPLYLSVVLGLDDFALGLLVLPISVTVAALSPVVGRLTDRFSPRPLLRAGLVLLAASALAQYGFGTDASLGLVVVATVLMGLGWACTLSPAAITAVSAVPPHQSGTAVGSTWTFHTAGGTLGLAASMLLFRGFAETHLDEALRARGVVPGPWAEQVVSTPRTGADTLQRFSGLSPAEATELMHATFAAGHGAALLALAGVSLAVLLGVTVRTR</sequence>
<evidence type="ECO:0000256" key="5">
    <source>
        <dbReference type="ARBA" id="ARBA00022989"/>
    </source>
</evidence>
<feature type="transmembrane region" description="Helical" evidence="7">
    <location>
        <begin position="193"/>
        <end position="217"/>
    </location>
</feature>
<dbReference type="RefSeq" id="WP_378247608.1">
    <property type="nucleotide sequence ID" value="NZ_JBHRWK010000160.1"/>
</dbReference>
<feature type="transmembrane region" description="Helical" evidence="7">
    <location>
        <begin position="43"/>
        <end position="61"/>
    </location>
</feature>
<feature type="transmembrane region" description="Helical" evidence="7">
    <location>
        <begin position="392"/>
        <end position="411"/>
    </location>
</feature>
<feature type="transmembrane region" description="Helical" evidence="7">
    <location>
        <begin position="102"/>
        <end position="123"/>
    </location>
</feature>
<accession>A0ABV7PDQ7</accession>
<name>A0ABV7PDQ7_9PSEU</name>
<dbReference type="Gene3D" id="1.20.1250.20">
    <property type="entry name" value="MFS general substrate transporter like domains"/>
    <property type="match status" value="1"/>
</dbReference>
<evidence type="ECO:0000256" key="3">
    <source>
        <dbReference type="ARBA" id="ARBA00022475"/>
    </source>
</evidence>
<feature type="transmembrane region" description="Helical" evidence="7">
    <location>
        <begin position="327"/>
        <end position="345"/>
    </location>
</feature>
<proteinExistence type="predicted"/>
<dbReference type="Pfam" id="PF07690">
    <property type="entry name" value="MFS_1"/>
    <property type="match status" value="1"/>
</dbReference>
<keyword evidence="5 7" id="KW-1133">Transmembrane helix</keyword>
<dbReference type="CDD" id="cd17321">
    <property type="entry name" value="MFS_MMR_MDR_like"/>
    <property type="match status" value="1"/>
</dbReference>
<keyword evidence="4 7" id="KW-0812">Transmembrane</keyword>
<dbReference type="Proteomes" id="UP001595645">
    <property type="component" value="Unassembled WGS sequence"/>
</dbReference>
<evidence type="ECO:0000313" key="10">
    <source>
        <dbReference type="Proteomes" id="UP001595645"/>
    </source>
</evidence>
<evidence type="ECO:0000256" key="6">
    <source>
        <dbReference type="ARBA" id="ARBA00023136"/>
    </source>
</evidence>
<feature type="transmembrane region" description="Helical" evidence="7">
    <location>
        <begin position="264"/>
        <end position="289"/>
    </location>
</feature>
<dbReference type="EMBL" id="JBHRWK010000160">
    <property type="protein sequence ID" value="MFC3456343.1"/>
    <property type="molecule type" value="Genomic_DNA"/>
</dbReference>
<dbReference type="PROSITE" id="PS50850">
    <property type="entry name" value="MFS"/>
    <property type="match status" value="1"/>
</dbReference>
<evidence type="ECO:0000313" key="9">
    <source>
        <dbReference type="EMBL" id="MFC3456343.1"/>
    </source>
</evidence>
<feature type="transmembrane region" description="Helical" evidence="7">
    <location>
        <begin position="161"/>
        <end position="181"/>
    </location>
</feature>
<keyword evidence="6 7" id="KW-0472">Membrane</keyword>
<dbReference type="SUPFAM" id="SSF103473">
    <property type="entry name" value="MFS general substrate transporter"/>
    <property type="match status" value="1"/>
</dbReference>
<evidence type="ECO:0000256" key="2">
    <source>
        <dbReference type="ARBA" id="ARBA00022448"/>
    </source>
</evidence>
<feature type="transmembrane region" description="Helical" evidence="7">
    <location>
        <begin position="295"/>
        <end position="315"/>
    </location>
</feature>
<feature type="transmembrane region" description="Helical" evidence="7">
    <location>
        <begin position="223"/>
        <end position="243"/>
    </location>
</feature>
<evidence type="ECO:0000256" key="4">
    <source>
        <dbReference type="ARBA" id="ARBA00022692"/>
    </source>
</evidence>
<dbReference type="InterPro" id="IPR020846">
    <property type="entry name" value="MFS_dom"/>
</dbReference>
<feature type="transmembrane region" description="Helical" evidence="7">
    <location>
        <begin position="351"/>
        <end position="380"/>
    </location>
</feature>
<dbReference type="PANTHER" id="PTHR42718">
    <property type="entry name" value="MAJOR FACILITATOR SUPERFAMILY MULTIDRUG TRANSPORTER MFSC"/>
    <property type="match status" value="1"/>
</dbReference>
<evidence type="ECO:0000256" key="1">
    <source>
        <dbReference type="ARBA" id="ARBA00004651"/>
    </source>
</evidence>
<gene>
    <name evidence="9" type="ORF">ACFOSH_43585</name>
</gene>
<dbReference type="InterPro" id="IPR036259">
    <property type="entry name" value="MFS_trans_sf"/>
</dbReference>
<keyword evidence="10" id="KW-1185">Reference proteome</keyword>
<feature type="transmembrane region" description="Helical" evidence="7">
    <location>
        <begin position="73"/>
        <end position="96"/>
    </location>
</feature>
<keyword evidence="3" id="KW-1003">Cell membrane</keyword>
<keyword evidence="2" id="KW-0813">Transport</keyword>
<evidence type="ECO:0000259" key="8">
    <source>
        <dbReference type="PROSITE" id="PS50850"/>
    </source>
</evidence>
<comment type="subcellular location">
    <subcellularLocation>
        <location evidence="1">Cell membrane</location>
        <topology evidence="1">Multi-pass membrane protein</topology>
    </subcellularLocation>
</comment>
<evidence type="ECO:0000256" key="7">
    <source>
        <dbReference type="SAM" id="Phobius"/>
    </source>
</evidence>
<reference evidence="10" key="1">
    <citation type="journal article" date="2019" name="Int. J. Syst. Evol. Microbiol.">
        <title>The Global Catalogue of Microorganisms (GCM) 10K type strain sequencing project: providing services to taxonomists for standard genome sequencing and annotation.</title>
        <authorList>
            <consortium name="The Broad Institute Genomics Platform"/>
            <consortium name="The Broad Institute Genome Sequencing Center for Infectious Disease"/>
            <person name="Wu L."/>
            <person name="Ma J."/>
        </authorList>
    </citation>
    <scope>NUCLEOTIDE SEQUENCE [LARGE SCALE GENOMIC DNA]</scope>
    <source>
        <strain evidence="10">CGMCC 4.7676</strain>
    </source>
</reference>
<comment type="caution">
    <text evidence="9">The sequence shown here is derived from an EMBL/GenBank/DDBJ whole genome shotgun (WGS) entry which is preliminary data.</text>
</comment>
<feature type="transmembrane region" description="Helical" evidence="7">
    <location>
        <begin position="135"/>
        <end position="155"/>
    </location>
</feature>
<dbReference type="Gene3D" id="1.20.1720.10">
    <property type="entry name" value="Multidrug resistance protein D"/>
    <property type="match status" value="1"/>
</dbReference>
<protein>
    <submittedName>
        <fullName evidence="9">MFS transporter</fullName>
    </submittedName>
</protein>
<feature type="domain" description="Major facilitator superfamily (MFS) profile" evidence="8">
    <location>
        <begin position="7"/>
        <end position="494"/>
    </location>
</feature>
<dbReference type="PANTHER" id="PTHR42718:SF46">
    <property type="entry name" value="BLR6921 PROTEIN"/>
    <property type="match status" value="1"/>
</dbReference>
<feature type="transmembrane region" description="Helical" evidence="7">
    <location>
        <begin position="472"/>
        <end position="491"/>
    </location>
</feature>
<organism evidence="9 10">
    <name type="scientific">Amycolatopsis speibonae</name>
    <dbReference type="NCBI Taxonomy" id="1450224"/>
    <lineage>
        <taxon>Bacteria</taxon>
        <taxon>Bacillati</taxon>
        <taxon>Actinomycetota</taxon>
        <taxon>Actinomycetes</taxon>
        <taxon>Pseudonocardiales</taxon>
        <taxon>Pseudonocardiaceae</taxon>
        <taxon>Amycolatopsis</taxon>
    </lineage>
</organism>